<dbReference type="Gene3D" id="3.30.200.20">
    <property type="entry name" value="Phosphorylase Kinase, domain 1"/>
    <property type="match status" value="1"/>
</dbReference>
<dbReference type="PROSITE" id="PS50011">
    <property type="entry name" value="PROTEIN_KINASE_DOM"/>
    <property type="match status" value="1"/>
</dbReference>
<dbReference type="AlphaFoldDB" id="A0A2N9HV09"/>
<keyword evidence="4" id="KW-0418">Kinase</keyword>
<dbReference type="PROSITE" id="PS00108">
    <property type="entry name" value="PROTEIN_KINASE_ST"/>
    <property type="match status" value="1"/>
</dbReference>
<reference evidence="9" key="1">
    <citation type="submission" date="2018-02" db="EMBL/GenBank/DDBJ databases">
        <authorList>
            <person name="Cohen D.B."/>
            <person name="Kent A.D."/>
        </authorList>
    </citation>
    <scope>NUCLEOTIDE SEQUENCE</scope>
</reference>
<dbReference type="SUPFAM" id="SSF56112">
    <property type="entry name" value="Protein kinase-like (PK-like)"/>
    <property type="match status" value="1"/>
</dbReference>
<evidence type="ECO:0000256" key="1">
    <source>
        <dbReference type="ARBA" id="ARBA00022527"/>
    </source>
</evidence>
<dbReference type="FunFam" id="3.30.200.20:FF:000131">
    <property type="entry name" value="Dual specificity protein kinase TTK"/>
    <property type="match status" value="1"/>
</dbReference>
<dbReference type="InterPro" id="IPR000719">
    <property type="entry name" value="Prot_kinase_dom"/>
</dbReference>
<dbReference type="InterPro" id="IPR017441">
    <property type="entry name" value="Protein_kinase_ATP_BS"/>
</dbReference>
<keyword evidence="1" id="KW-0723">Serine/threonine-protein kinase</keyword>
<dbReference type="GO" id="GO:0005524">
    <property type="term" value="F:ATP binding"/>
    <property type="evidence" value="ECO:0007669"/>
    <property type="project" value="UniProtKB-UniRule"/>
</dbReference>
<dbReference type="Pfam" id="PF00069">
    <property type="entry name" value="Pkinase"/>
    <property type="match status" value="2"/>
</dbReference>
<dbReference type="GO" id="GO:0005634">
    <property type="term" value="C:nucleus"/>
    <property type="evidence" value="ECO:0007669"/>
    <property type="project" value="TreeGrafter"/>
</dbReference>
<feature type="compositionally biased region" description="Basic and acidic residues" evidence="7">
    <location>
        <begin position="433"/>
        <end position="447"/>
    </location>
</feature>
<feature type="compositionally biased region" description="Low complexity" evidence="7">
    <location>
        <begin position="24"/>
        <end position="41"/>
    </location>
</feature>
<dbReference type="GO" id="GO:0034501">
    <property type="term" value="P:protein localization to kinetochore"/>
    <property type="evidence" value="ECO:0007669"/>
    <property type="project" value="TreeGrafter"/>
</dbReference>
<dbReference type="PANTHER" id="PTHR22974:SF21">
    <property type="entry name" value="DUAL SPECIFICITY PROTEIN KINASE TTK"/>
    <property type="match status" value="1"/>
</dbReference>
<dbReference type="InterPro" id="IPR011009">
    <property type="entry name" value="Kinase-like_dom_sf"/>
</dbReference>
<dbReference type="GO" id="GO:0000776">
    <property type="term" value="C:kinetochore"/>
    <property type="evidence" value="ECO:0007669"/>
    <property type="project" value="TreeGrafter"/>
</dbReference>
<evidence type="ECO:0000256" key="4">
    <source>
        <dbReference type="ARBA" id="ARBA00022777"/>
    </source>
</evidence>
<dbReference type="GO" id="GO:0007094">
    <property type="term" value="P:mitotic spindle assembly checkpoint signaling"/>
    <property type="evidence" value="ECO:0007669"/>
    <property type="project" value="TreeGrafter"/>
</dbReference>
<evidence type="ECO:0000256" key="2">
    <source>
        <dbReference type="ARBA" id="ARBA00022679"/>
    </source>
</evidence>
<accession>A0A2N9HV09</accession>
<dbReference type="SMART" id="SM00220">
    <property type="entry name" value="S_TKc"/>
    <property type="match status" value="1"/>
</dbReference>
<keyword evidence="3 6" id="KW-0547">Nucleotide-binding</keyword>
<dbReference type="GO" id="GO:0033316">
    <property type="term" value="P:meiotic spindle assembly checkpoint signaling"/>
    <property type="evidence" value="ECO:0007669"/>
    <property type="project" value="TreeGrafter"/>
</dbReference>
<evidence type="ECO:0000256" key="5">
    <source>
        <dbReference type="ARBA" id="ARBA00022840"/>
    </source>
</evidence>
<dbReference type="GO" id="GO:0004712">
    <property type="term" value="F:protein serine/threonine/tyrosine kinase activity"/>
    <property type="evidence" value="ECO:0007669"/>
    <property type="project" value="TreeGrafter"/>
</dbReference>
<dbReference type="EMBL" id="OIVN01004179">
    <property type="protein sequence ID" value="SPD15895.1"/>
    <property type="molecule type" value="Genomic_DNA"/>
</dbReference>
<feature type="region of interest" description="Disordered" evidence="7">
    <location>
        <begin position="388"/>
        <end position="456"/>
    </location>
</feature>
<dbReference type="FunFam" id="1.10.510.10:FF:000224">
    <property type="entry name" value="serine/threonine-protein kinase mph1 isoform X1"/>
    <property type="match status" value="1"/>
</dbReference>
<evidence type="ECO:0000313" key="9">
    <source>
        <dbReference type="EMBL" id="SPD15895.1"/>
    </source>
</evidence>
<dbReference type="GO" id="GO:0098813">
    <property type="term" value="P:nuclear chromosome segregation"/>
    <property type="evidence" value="ECO:0007669"/>
    <property type="project" value="UniProtKB-ARBA"/>
</dbReference>
<sequence length="963" mass="107129">MDGEANLPVPPESEKNLIIPTVKPPDTTTSSSSSSSSSPSDFLRHVQAAFKRHRPLGTAQSNILKPRRMLVPQREASRNSASNLVVAKKSQDVVSLRQGHMVKDSIGTSKNAATVLGETQEDASITPPSISGTITKTFDEGFSSFDGQRDHAKPITGCEDDKAMPLSHGESQQTDGKKKVQLSVGNNAVSQGADDGMATGLENLSSHMGSLALTEMEWIASNHVEASTVVNHDSKHRNFQNSEPEISLRSDGGIASLLAKRTTAVHDQLHQFRNFLSQPATQSSVVGPSCATTTSVHSTSAPLLNLTTCSTHLHRDSGSHVAVEPLGDFNMHSQNISQGNVVQLSNPLPKDTSGKLIDQKAIAGKASNCAIDTQTEVKEYDLFKEQKDGVTKESNIPENPPLLDNSTKGKGYAGDVTNVQSQAPLSKGSSSDVKLEPSKSEKQERAASGKGASAPRKRNYDQDLFFKVNGKLYQRLGKIGSGGSSEVHKVISSDCTIFALKKIKLKGRDYATAFGFCQEIEYLNKLKGKNHIIQLIDYEEFFLVLFECASNKEATISEVLVRENGRVDWNVTFVRNFNDWELDDVVSFLHLLHSNFPFWEVDDGLRWNLRKNGIFDVHSFYDALQESPNVAFPWRSIWRTKAPRRVTDKALLQEVMNGSMSNKDGRVKDDGYIYMVLEYGEIDLARMLSQKWNEMDGSYQTIDENWLRFYWQQILQAVNTIHEERIVHSDLKPANFLLVKGSLKLIDFGIAKAILSDTTNIQRDSQVGTLSYMSPEAFMCNENDANGNAIKCGRPSDIWSLGCILYQMVYGRTPFSEYKTFWAKFKVITDPNHEITYGPVYNPWLLDLMKKCLAWDRNGRWRIPQLLQHPFLVPPVPAQLSSSKDQSCKLLQLIAETCANDCEASMLCCQLQELLSDPVQPIASQLLTSREQQCKSLSQMSKLCFQLRERLAKSERKIEDLGM</sequence>
<evidence type="ECO:0000256" key="7">
    <source>
        <dbReference type="SAM" id="MobiDB-lite"/>
    </source>
</evidence>
<feature type="binding site" evidence="6">
    <location>
        <position position="501"/>
    </location>
    <ligand>
        <name>ATP</name>
        <dbReference type="ChEBI" id="CHEBI:30616"/>
    </ligand>
</feature>
<evidence type="ECO:0000256" key="3">
    <source>
        <dbReference type="ARBA" id="ARBA00022741"/>
    </source>
</evidence>
<proteinExistence type="predicted"/>
<evidence type="ECO:0000256" key="6">
    <source>
        <dbReference type="PROSITE-ProRule" id="PRU10141"/>
    </source>
</evidence>
<dbReference type="CDD" id="cd14131">
    <property type="entry name" value="PKc_Mps1"/>
    <property type="match status" value="1"/>
</dbReference>
<name>A0A2N9HV09_FAGSY</name>
<keyword evidence="5 6" id="KW-0067">ATP-binding</keyword>
<keyword evidence="2" id="KW-0808">Transferase</keyword>
<dbReference type="GO" id="GO:0004674">
    <property type="term" value="F:protein serine/threonine kinase activity"/>
    <property type="evidence" value="ECO:0007669"/>
    <property type="project" value="UniProtKB-KW"/>
</dbReference>
<feature type="domain" description="Protein kinase" evidence="8">
    <location>
        <begin position="473"/>
        <end position="872"/>
    </location>
</feature>
<feature type="compositionally biased region" description="Polar residues" evidence="7">
    <location>
        <begin position="417"/>
        <end position="432"/>
    </location>
</feature>
<dbReference type="InterPro" id="IPR008271">
    <property type="entry name" value="Ser/Thr_kinase_AS"/>
</dbReference>
<protein>
    <recommendedName>
        <fullName evidence="8">Protein kinase domain-containing protein</fullName>
    </recommendedName>
</protein>
<dbReference type="PANTHER" id="PTHR22974">
    <property type="entry name" value="MIXED LINEAGE PROTEIN KINASE"/>
    <property type="match status" value="1"/>
</dbReference>
<dbReference type="InterPro" id="IPR027084">
    <property type="entry name" value="Mps1_cat"/>
</dbReference>
<organism evidence="9">
    <name type="scientific">Fagus sylvatica</name>
    <name type="common">Beechnut</name>
    <dbReference type="NCBI Taxonomy" id="28930"/>
    <lineage>
        <taxon>Eukaryota</taxon>
        <taxon>Viridiplantae</taxon>
        <taxon>Streptophyta</taxon>
        <taxon>Embryophyta</taxon>
        <taxon>Tracheophyta</taxon>
        <taxon>Spermatophyta</taxon>
        <taxon>Magnoliopsida</taxon>
        <taxon>eudicotyledons</taxon>
        <taxon>Gunneridae</taxon>
        <taxon>Pentapetalae</taxon>
        <taxon>rosids</taxon>
        <taxon>fabids</taxon>
        <taxon>Fagales</taxon>
        <taxon>Fagaceae</taxon>
        <taxon>Fagus</taxon>
    </lineage>
</organism>
<gene>
    <name evidence="9" type="ORF">FSB_LOCUS43777</name>
</gene>
<feature type="region of interest" description="Disordered" evidence="7">
    <location>
        <begin position="1"/>
        <end position="42"/>
    </location>
</feature>
<evidence type="ECO:0000259" key="8">
    <source>
        <dbReference type="PROSITE" id="PS50011"/>
    </source>
</evidence>
<dbReference type="PROSITE" id="PS00107">
    <property type="entry name" value="PROTEIN_KINASE_ATP"/>
    <property type="match status" value="1"/>
</dbReference>
<dbReference type="Gene3D" id="1.10.510.10">
    <property type="entry name" value="Transferase(Phosphotransferase) domain 1"/>
    <property type="match status" value="1"/>
</dbReference>